<evidence type="ECO:0000313" key="1">
    <source>
        <dbReference type="EMBL" id="KAF3588988.1"/>
    </source>
</evidence>
<organism evidence="1 2">
    <name type="scientific">Brassica cretica</name>
    <name type="common">Mustard</name>
    <dbReference type="NCBI Taxonomy" id="69181"/>
    <lineage>
        <taxon>Eukaryota</taxon>
        <taxon>Viridiplantae</taxon>
        <taxon>Streptophyta</taxon>
        <taxon>Embryophyta</taxon>
        <taxon>Tracheophyta</taxon>
        <taxon>Spermatophyta</taxon>
        <taxon>Magnoliopsida</taxon>
        <taxon>eudicotyledons</taxon>
        <taxon>Gunneridae</taxon>
        <taxon>Pentapetalae</taxon>
        <taxon>rosids</taxon>
        <taxon>malvids</taxon>
        <taxon>Brassicales</taxon>
        <taxon>Brassicaceae</taxon>
        <taxon>Brassiceae</taxon>
        <taxon>Brassica</taxon>
    </lineage>
</organism>
<dbReference type="Proteomes" id="UP000712600">
    <property type="component" value="Unassembled WGS sequence"/>
</dbReference>
<dbReference type="AlphaFoldDB" id="A0A8S9S8J8"/>
<evidence type="ECO:0000313" key="2">
    <source>
        <dbReference type="Proteomes" id="UP000712600"/>
    </source>
</evidence>
<name>A0A8S9S8J8_BRACR</name>
<protein>
    <submittedName>
        <fullName evidence="1">Uncharacterized protein</fullName>
    </submittedName>
</protein>
<comment type="caution">
    <text evidence="1">The sequence shown here is derived from an EMBL/GenBank/DDBJ whole genome shotgun (WGS) entry which is preliminary data.</text>
</comment>
<proteinExistence type="predicted"/>
<gene>
    <name evidence="1" type="ORF">F2Q69_00029566</name>
</gene>
<reference evidence="1" key="1">
    <citation type="submission" date="2019-12" db="EMBL/GenBank/DDBJ databases">
        <title>Genome sequencing and annotation of Brassica cretica.</title>
        <authorList>
            <person name="Studholme D.J."/>
            <person name="Sarris P."/>
        </authorList>
    </citation>
    <scope>NUCLEOTIDE SEQUENCE</scope>
    <source>
        <strain evidence="1">PFS-109/04</strain>
        <tissue evidence="1">Leaf</tissue>
    </source>
</reference>
<accession>A0A8S9S8J8</accession>
<sequence>MTKVTHRKKPVFTSLFGPKSITKESGIFIGTTHGYLEREKEEQKTTLGPRLQRRPGFCAGPGHSSIMTVFGLVMFPKGLESLKTFAP</sequence>
<dbReference type="EMBL" id="QGKX02000088">
    <property type="protein sequence ID" value="KAF3588988.1"/>
    <property type="molecule type" value="Genomic_DNA"/>
</dbReference>